<dbReference type="GO" id="GO:0032993">
    <property type="term" value="C:protein-DNA complex"/>
    <property type="evidence" value="ECO:0007669"/>
    <property type="project" value="TreeGrafter"/>
</dbReference>
<sequence length="332" mass="35723">MLDMRRLRVLHELKLRGTLARVADALAYSPSAVSQQLAQLEREVGVPLLQKSGRRVLLTPQGEVLAERAGSLLDALDEAESAVTASLGSVSGTVRLAVLQSAAHAIVPRAIALVARRHPDLRVLTIEREPDAALFEVAARDFDLVIAEQYPGRTRAMRPDLDRVLLGLDALRLAVPPHVTVSAADASEGLPASVRHVPWVMEPSGTASRSWALQLCRQSGFEPDVRFETADLMAHVRLIRTGSAVGILPDLLWAGDVPSVRLLDLPGSPQRELFTSARASNAARPGVVAVREALADAVAEISARSTSDAWGPLPIERTQSPALRSSHDSHDR</sequence>
<dbReference type="Proteomes" id="UP000199183">
    <property type="component" value="Unassembled WGS sequence"/>
</dbReference>
<dbReference type="Gene3D" id="1.10.10.10">
    <property type="entry name" value="Winged helix-like DNA-binding domain superfamily/Winged helix DNA-binding domain"/>
    <property type="match status" value="1"/>
</dbReference>
<dbReference type="SUPFAM" id="SSF53850">
    <property type="entry name" value="Periplasmic binding protein-like II"/>
    <property type="match status" value="1"/>
</dbReference>
<dbReference type="AlphaFoldDB" id="A0A1H4JL46"/>
<keyword evidence="3 7" id="KW-0238">DNA-binding</keyword>
<keyword evidence="2" id="KW-0805">Transcription regulation</keyword>
<keyword evidence="8" id="KW-1185">Reference proteome</keyword>
<keyword evidence="4" id="KW-0804">Transcription</keyword>
<reference evidence="7 8" key="1">
    <citation type="submission" date="2016-10" db="EMBL/GenBank/DDBJ databases">
        <authorList>
            <person name="de Groot N.N."/>
        </authorList>
    </citation>
    <scope>NUCLEOTIDE SEQUENCE [LARGE SCALE GENOMIC DNA]</scope>
    <source>
        <strain evidence="7 8">DSM 21799</strain>
    </source>
</reference>
<comment type="similarity">
    <text evidence="1">Belongs to the LysR transcriptional regulatory family.</text>
</comment>
<dbReference type="PROSITE" id="PS50931">
    <property type="entry name" value="HTH_LYSR"/>
    <property type="match status" value="1"/>
</dbReference>
<evidence type="ECO:0000259" key="6">
    <source>
        <dbReference type="PROSITE" id="PS50931"/>
    </source>
</evidence>
<dbReference type="InterPro" id="IPR000847">
    <property type="entry name" value="LysR_HTH_N"/>
</dbReference>
<name>A0A1H4JL46_9MICO</name>
<feature type="domain" description="HTH lysR-type" evidence="6">
    <location>
        <begin position="2"/>
        <end position="59"/>
    </location>
</feature>
<evidence type="ECO:0000313" key="8">
    <source>
        <dbReference type="Proteomes" id="UP000199183"/>
    </source>
</evidence>
<dbReference type="OrthoDB" id="3673085at2"/>
<dbReference type="PANTHER" id="PTHR30346:SF29">
    <property type="entry name" value="LYSR SUBSTRATE-BINDING"/>
    <property type="match status" value="1"/>
</dbReference>
<dbReference type="Pfam" id="PF00126">
    <property type="entry name" value="HTH_1"/>
    <property type="match status" value="1"/>
</dbReference>
<dbReference type="EMBL" id="FNRY01000001">
    <property type="protein sequence ID" value="SEB47049.1"/>
    <property type="molecule type" value="Genomic_DNA"/>
</dbReference>
<dbReference type="GO" id="GO:0003677">
    <property type="term" value="F:DNA binding"/>
    <property type="evidence" value="ECO:0007669"/>
    <property type="project" value="UniProtKB-KW"/>
</dbReference>
<evidence type="ECO:0000256" key="1">
    <source>
        <dbReference type="ARBA" id="ARBA00009437"/>
    </source>
</evidence>
<dbReference type="Gene3D" id="3.40.190.10">
    <property type="entry name" value="Periplasmic binding protein-like II"/>
    <property type="match status" value="2"/>
</dbReference>
<dbReference type="PANTHER" id="PTHR30346">
    <property type="entry name" value="TRANSCRIPTIONAL DUAL REGULATOR HCAR-RELATED"/>
    <property type="match status" value="1"/>
</dbReference>
<dbReference type="GO" id="GO:0003700">
    <property type="term" value="F:DNA-binding transcription factor activity"/>
    <property type="evidence" value="ECO:0007669"/>
    <property type="project" value="InterPro"/>
</dbReference>
<dbReference type="InterPro" id="IPR036390">
    <property type="entry name" value="WH_DNA-bd_sf"/>
</dbReference>
<evidence type="ECO:0000256" key="2">
    <source>
        <dbReference type="ARBA" id="ARBA00023015"/>
    </source>
</evidence>
<dbReference type="InterPro" id="IPR036388">
    <property type="entry name" value="WH-like_DNA-bd_sf"/>
</dbReference>
<dbReference type="STRING" id="640635.SAMN04489806_0754"/>
<protein>
    <submittedName>
        <fullName evidence="7">DNA-binding transcriptional regulator, LysR family</fullName>
    </submittedName>
</protein>
<evidence type="ECO:0000256" key="3">
    <source>
        <dbReference type="ARBA" id="ARBA00023125"/>
    </source>
</evidence>
<evidence type="ECO:0000256" key="4">
    <source>
        <dbReference type="ARBA" id="ARBA00023163"/>
    </source>
</evidence>
<gene>
    <name evidence="7" type="ORF">SAMN04489806_0754</name>
</gene>
<accession>A0A1H4JL46</accession>
<organism evidence="7 8">
    <name type="scientific">Paramicrobacterium humi</name>
    <dbReference type="NCBI Taxonomy" id="640635"/>
    <lineage>
        <taxon>Bacteria</taxon>
        <taxon>Bacillati</taxon>
        <taxon>Actinomycetota</taxon>
        <taxon>Actinomycetes</taxon>
        <taxon>Micrococcales</taxon>
        <taxon>Microbacteriaceae</taxon>
        <taxon>Paramicrobacterium</taxon>
    </lineage>
</organism>
<evidence type="ECO:0000256" key="5">
    <source>
        <dbReference type="SAM" id="MobiDB-lite"/>
    </source>
</evidence>
<evidence type="ECO:0000313" key="7">
    <source>
        <dbReference type="EMBL" id="SEB47049.1"/>
    </source>
</evidence>
<proteinExistence type="inferred from homology"/>
<dbReference type="Pfam" id="PF03466">
    <property type="entry name" value="LysR_substrate"/>
    <property type="match status" value="1"/>
</dbReference>
<feature type="region of interest" description="Disordered" evidence="5">
    <location>
        <begin position="303"/>
        <end position="332"/>
    </location>
</feature>
<dbReference type="RefSeq" id="WP_091179986.1">
    <property type="nucleotide sequence ID" value="NZ_FNRY01000001.1"/>
</dbReference>
<dbReference type="InterPro" id="IPR005119">
    <property type="entry name" value="LysR_subst-bd"/>
</dbReference>
<dbReference type="SUPFAM" id="SSF46785">
    <property type="entry name" value="Winged helix' DNA-binding domain"/>
    <property type="match status" value="1"/>
</dbReference>